<organism evidence="5 6">
    <name type="scientific">Eubacterium maltosivorans</name>
    <dbReference type="NCBI Taxonomy" id="2041044"/>
    <lineage>
        <taxon>Bacteria</taxon>
        <taxon>Bacillati</taxon>
        <taxon>Bacillota</taxon>
        <taxon>Clostridia</taxon>
        <taxon>Eubacteriales</taxon>
        <taxon>Eubacteriaceae</taxon>
        <taxon>Eubacterium</taxon>
    </lineage>
</organism>
<dbReference type="Proteomes" id="UP000218387">
    <property type="component" value="Chromosome"/>
</dbReference>
<keyword evidence="3" id="KW-0804">Transcription</keyword>
<accession>A0A4V1GMK6</accession>
<evidence type="ECO:0000256" key="1">
    <source>
        <dbReference type="ARBA" id="ARBA00023015"/>
    </source>
</evidence>
<evidence type="ECO:0000313" key="6">
    <source>
        <dbReference type="Proteomes" id="UP000218387"/>
    </source>
</evidence>
<dbReference type="Gene3D" id="1.10.10.10">
    <property type="entry name" value="Winged helix-like DNA-binding domain superfamily/Winged helix DNA-binding domain"/>
    <property type="match status" value="1"/>
</dbReference>
<evidence type="ECO:0000256" key="3">
    <source>
        <dbReference type="ARBA" id="ARBA00023163"/>
    </source>
</evidence>
<evidence type="ECO:0000313" key="5">
    <source>
        <dbReference type="EMBL" id="QCT73616.1"/>
    </source>
</evidence>
<name>A0A4V1GMK6_EUBML</name>
<feature type="domain" description="HTH marR-type" evidence="4">
    <location>
        <begin position="1"/>
        <end position="84"/>
    </location>
</feature>
<keyword evidence="1" id="KW-0805">Transcription regulation</keyword>
<evidence type="ECO:0000259" key="4">
    <source>
        <dbReference type="PROSITE" id="PS50995"/>
    </source>
</evidence>
<dbReference type="AlphaFoldDB" id="A0A4V1GMK6"/>
<dbReference type="InterPro" id="IPR000835">
    <property type="entry name" value="HTH_MarR-typ"/>
</dbReference>
<dbReference type="GO" id="GO:0003677">
    <property type="term" value="F:DNA binding"/>
    <property type="evidence" value="ECO:0007669"/>
    <property type="project" value="UniProtKB-KW"/>
</dbReference>
<gene>
    <name evidence="5" type="ORF">CPZ25_006565</name>
</gene>
<dbReference type="InterPro" id="IPR036388">
    <property type="entry name" value="WH-like_DNA-bd_sf"/>
</dbReference>
<dbReference type="PANTHER" id="PTHR42756:SF1">
    <property type="entry name" value="TRANSCRIPTIONAL REPRESSOR OF EMRAB OPERON"/>
    <property type="match status" value="1"/>
</dbReference>
<dbReference type="PROSITE" id="PS50995">
    <property type="entry name" value="HTH_MARR_2"/>
    <property type="match status" value="1"/>
</dbReference>
<keyword evidence="6" id="KW-1185">Reference proteome</keyword>
<dbReference type="EMBL" id="CP029487">
    <property type="protein sequence ID" value="QCT73616.1"/>
    <property type="molecule type" value="Genomic_DNA"/>
</dbReference>
<evidence type="ECO:0000256" key="2">
    <source>
        <dbReference type="ARBA" id="ARBA00023125"/>
    </source>
</evidence>
<protein>
    <recommendedName>
        <fullName evidence="4">HTH marR-type domain-containing protein</fullName>
    </recommendedName>
</protein>
<proteinExistence type="predicted"/>
<sequence length="95" mass="10959">MQSLIYLNPSNITRGIAKLTQKGFITKETNSRDKRTSCLYPTEKAEACYQKIKAIQENWMKVLTRDFTDEERAFLCALTERTAKNALDFFNDAQA</sequence>
<dbReference type="Pfam" id="PF01047">
    <property type="entry name" value="MarR"/>
    <property type="match status" value="1"/>
</dbReference>
<dbReference type="KEGG" id="emt:CPZ25_006565"/>
<dbReference type="GO" id="GO:0003700">
    <property type="term" value="F:DNA-binding transcription factor activity"/>
    <property type="evidence" value="ECO:0007669"/>
    <property type="project" value="InterPro"/>
</dbReference>
<dbReference type="SUPFAM" id="SSF46785">
    <property type="entry name" value="Winged helix' DNA-binding domain"/>
    <property type="match status" value="1"/>
</dbReference>
<keyword evidence="2" id="KW-0238">DNA-binding</keyword>
<dbReference type="InterPro" id="IPR036390">
    <property type="entry name" value="WH_DNA-bd_sf"/>
</dbReference>
<reference evidence="5 6" key="1">
    <citation type="submission" date="2018-05" db="EMBL/GenBank/DDBJ databases">
        <title>Genome comparison of Eubacterium sp.</title>
        <authorList>
            <person name="Feng Y."/>
            <person name="Sanchez-Andrea I."/>
            <person name="Stams A.J.M."/>
            <person name="De Vos W.M."/>
        </authorList>
    </citation>
    <scope>NUCLEOTIDE SEQUENCE [LARGE SCALE GENOMIC DNA]</scope>
    <source>
        <strain evidence="5 6">YI</strain>
    </source>
</reference>
<dbReference type="PANTHER" id="PTHR42756">
    <property type="entry name" value="TRANSCRIPTIONAL REGULATOR, MARR"/>
    <property type="match status" value="1"/>
</dbReference>